<evidence type="ECO:0000259" key="2">
    <source>
        <dbReference type="Pfam" id="PF10708"/>
    </source>
</evidence>
<protein>
    <recommendedName>
        <fullName evidence="2">DUF2510 domain-containing protein</fullName>
    </recommendedName>
</protein>
<gene>
    <name evidence="3" type="ORF">MSEDJ_17090</name>
</gene>
<proteinExistence type="predicted"/>
<dbReference type="KEGG" id="msei:MSEDJ_17090"/>
<keyword evidence="4" id="KW-1185">Reference proteome</keyword>
<keyword evidence="1" id="KW-1133">Transmembrane helix</keyword>
<dbReference type="RefSeq" id="WP_163796478.1">
    <property type="nucleotide sequence ID" value="NZ_AP022588.1"/>
</dbReference>
<accession>A0A7I7QMN4</accession>
<dbReference type="Proteomes" id="UP000467193">
    <property type="component" value="Chromosome"/>
</dbReference>
<name>A0A7I7QMN4_9MYCO</name>
<evidence type="ECO:0000313" key="4">
    <source>
        <dbReference type="Proteomes" id="UP000467193"/>
    </source>
</evidence>
<keyword evidence="1" id="KW-0812">Transmembrane</keyword>
<evidence type="ECO:0000313" key="3">
    <source>
        <dbReference type="EMBL" id="BBY27613.1"/>
    </source>
</evidence>
<dbReference type="Pfam" id="PF10708">
    <property type="entry name" value="DUF2510"/>
    <property type="match status" value="1"/>
</dbReference>
<reference evidence="3 4" key="1">
    <citation type="journal article" date="2019" name="Emerg. Microbes Infect.">
        <title>Comprehensive subspecies identification of 175 nontuberculous mycobacteria species based on 7547 genomic profiles.</title>
        <authorList>
            <person name="Matsumoto Y."/>
            <person name="Kinjo T."/>
            <person name="Motooka D."/>
            <person name="Nabeya D."/>
            <person name="Jung N."/>
            <person name="Uechi K."/>
            <person name="Horii T."/>
            <person name="Iida T."/>
            <person name="Fujita J."/>
            <person name="Nakamura S."/>
        </authorList>
    </citation>
    <scope>NUCLEOTIDE SEQUENCE [LARGE SCALE GENOMIC DNA]</scope>
    <source>
        <strain evidence="3 4">JCM 17899</strain>
    </source>
</reference>
<dbReference type="AlphaFoldDB" id="A0A7I7QMN4"/>
<feature type="domain" description="DUF2510" evidence="2">
    <location>
        <begin position="10"/>
        <end position="39"/>
    </location>
</feature>
<keyword evidence="1" id="KW-0472">Membrane</keyword>
<organism evidence="3 4">
    <name type="scientific">Mycolicibacterium sediminis</name>
    <dbReference type="NCBI Taxonomy" id="1286180"/>
    <lineage>
        <taxon>Bacteria</taxon>
        <taxon>Bacillati</taxon>
        <taxon>Actinomycetota</taxon>
        <taxon>Actinomycetes</taxon>
        <taxon>Mycobacteriales</taxon>
        <taxon>Mycobacteriaceae</taxon>
        <taxon>Mycolicibacterium</taxon>
    </lineage>
</organism>
<dbReference type="EMBL" id="AP022588">
    <property type="protein sequence ID" value="BBY27613.1"/>
    <property type="molecule type" value="Genomic_DNA"/>
</dbReference>
<dbReference type="InterPro" id="IPR018929">
    <property type="entry name" value="DUF2510"/>
</dbReference>
<sequence>MHPGTPSAPAGWYRDPRDPYSMIYWDGARWSPHRRPAAGVGAQPLTVPPAAPRADRSPHQVIPGLDNTILTGIGAVVVIAVVMFAAFWIWSQPAGFDESRAAGVASGQDGPARTAFEAGSDAAASCEMAWDAAKKFSEFHAFSRMSFTEGCAAALAAPRPKSADRPI</sequence>
<feature type="transmembrane region" description="Helical" evidence="1">
    <location>
        <begin position="69"/>
        <end position="90"/>
    </location>
</feature>
<evidence type="ECO:0000256" key="1">
    <source>
        <dbReference type="SAM" id="Phobius"/>
    </source>
</evidence>